<dbReference type="InterPro" id="IPR026307">
    <property type="entry name" value="TMEM132"/>
</dbReference>
<dbReference type="Proteomes" id="UP000700334">
    <property type="component" value="Unassembled WGS sequence"/>
</dbReference>
<dbReference type="InterPro" id="IPR031436">
    <property type="entry name" value="TMEM132_C"/>
</dbReference>
<evidence type="ECO:0000313" key="5">
    <source>
        <dbReference type="Proteomes" id="UP000700334"/>
    </source>
</evidence>
<organism evidence="4 5">
    <name type="scientific">Galemys pyrenaicus</name>
    <name type="common">Iberian desman</name>
    <name type="synonym">Pyrenean desman</name>
    <dbReference type="NCBI Taxonomy" id="202257"/>
    <lineage>
        <taxon>Eukaryota</taxon>
        <taxon>Metazoa</taxon>
        <taxon>Chordata</taxon>
        <taxon>Craniata</taxon>
        <taxon>Vertebrata</taxon>
        <taxon>Euteleostomi</taxon>
        <taxon>Mammalia</taxon>
        <taxon>Eutheria</taxon>
        <taxon>Laurasiatheria</taxon>
        <taxon>Eulipotyphla</taxon>
        <taxon>Talpidae</taxon>
        <taxon>Galemys</taxon>
    </lineage>
</organism>
<comment type="caution">
    <text evidence="4">The sequence shown here is derived from an EMBL/GenBank/DDBJ whole genome shotgun (WGS) entry which is preliminary data.</text>
</comment>
<feature type="region of interest" description="Disordered" evidence="1">
    <location>
        <begin position="25"/>
        <end position="116"/>
    </location>
</feature>
<keyword evidence="2" id="KW-0472">Membrane</keyword>
<feature type="compositionally biased region" description="Basic and acidic residues" evidence="1">
    <location>
        <begin position="45"/>
        <end position="65"/>
    </location>
</feature>
<protein>
    <submittedName>
        <fullName evidence="4">Transmembrane protein 132C</fullName>
    </submittedName>
</protein>
<sequence length="330" mass="35054">MSIAEACQKSKRKSVLAVGVGHIGVKFGPSEADASPGGDGGGSDIENHASERRHRGPDPGREGQDPPHGGPSLEREEGALRRPSTTARAAQDKAARAGWPDGGRPPGEGQPQTIPLDFTNFPAQVDLPRAGAGLQENGLVPAPRGLSDLEIGMYALLGVFCLAILVFLANCAAFALRYRHKQLPLEAQASMTHLHDWVWLGNEAELLESVGDGGPPAEHTTVLDRGLGGGEESNQLLLNGGSQRPAPGQNLRAADRQAREQKLEPPHSPTSKRKKVKFTTFTTIPSDDGCPTVNSILGKHDEGVEWACRQPAGGAPAELRNYLEKLKDKV</sequence>
<keyword evidence="2 4" id="KW-0812">Transmembrane</keyword>
<gene>
    <name evidence="4" type="ORF">J0S82_003913</name>
</gene>
<feature type="domain" description="Transmembrane protein TMEM132 C-terminal" evidence="3">
    <location>
        <begin position="120"/>
        <end position="205"/>
    </location>
</feature>
<dbReference type="PANTHER" id="PTHR13388:SF4">
    <property type="entry name" value="TRANSMEMBRANE PROTEIN 132C"/>
    <property type="match status" value="1"/>
</dbReference>
<dbReference type="EMBL" id="JAGFMF010011719">
    <property type="protein sequence ID" value="KAG8515017.1"/>
    <property type="molecule type" value="Genomic_DNA"/>
</dbReference>
<dbReference type="Pfam" id="PF15706">
    <property type="entry name" value="TMEM132_C"/>
    <property type="match status" value="1"/>
</dbReference>
<keyword evidence="5" id="KW-1185">Reference proteome</keyword>
<dbReference type="OrthoDB" id="10026202at2759"/>
<name>A0A8J6DMK0_GALPY</name>
<evidence type="ECO:0000256" key="1">
    <source>
        <dbReference type="SAM" id="MobiDB-lite"/>
    </source>
</evidence>
<proteinExistence type="predicted"/>
<accession>A0A8J6DMK0</accession>
<keyword evidence="2" id="KW-1133">Transmembrane helix</keyword>
<feature type="transmembrane region" description="Helical" evidence="2">
    <location>
        <begin position="151"/>
        <end position="176"/>
    </location>
</feature>
<dbReference type="PANTHER" id="PTHR13388">
    <property type="entry name" value="DETONATOR, ISOFORM E"/>
    <property type="match status" value="1"/>
</dbReference>
<evidence type="ECO:0000256" key="2">
    <source>
        <dbReference type="SAM" id="Phobius"/>
    </source>
</evidence>
<evidence type="ECO:0000313" key="4">
    <source>
        <dbReference type="EMBL" id="KAG8515017.1"/>
    </source>
</evidence>
<dbReference type="AlphaFoldDB" id="A0A8J6DMK0"/>
<reference evidence="4" key="1">
    <citation type="journal article" date="2021" name="Evol. Appl.">
        <title>The genome of the Pyrenean desman and the effects of bottlenecks and inbreeding on the genomic landscape of an endangered species.</title>
        <authorList>
            <person name="Escoda L."/>
            <person name="Castresana J."/>
        </authorList>
    </citation>
    <scope>NUCLEOTIDE SEQUENCE</scope>
    <source>
        <strain evidence="4">IBE-C5619</strain>
    </source>
</reference>
<evidence type="ECO:0000259" key="3">
    <source>
        <dbReference type="Pfam" id="PF15706"/>
    </source>
</evidence>